<dbReference type="SMART" id="SM00271">
    <property type="entry name" value="DnaJ"/>
    <property type="match status" value="1"/>
</dbReference>
<feature type="region of interest" description="Disordered" evidence="1">
    <location>
        <begin position="147"/>
        <end position="174"/>
    </location>
</feature>
<dbReference type="InterPro" id="IPR052423">
    <property type="entry name" value="EMIR"/>
</dbReference>
<dbReference type="CDD" id="cd06257">
    <property type="entry name" value="DnaJ"/>
    <property type="match status" value="1"/>
</dbReference>
<dbReference type="PRINTS" id="PR00625">
    <property type="entry name" value="JDOMAIN"/>
</dbReference>
<dbReference type="PROSITE" id="PS50076">
    <property type="entry name" value="DNAJ_2"/>
    <property type="match status" value="1"/>
</dbReference>
<protein>
    <recommendedName>
        <fullName evidence="2">J domain-containing protein</fullName>
    </recommendedName>
</protein>
<dbReference type="InterPro" id="IPR036869">
    <property type="entry name" value="J_dom_sf"/>
</dbReference>
<dbReference type="PANTHER" id="PTHR44094:SF8">
    <property type="entry name" value="DNAJ HEAT SHOCK N-TERMINAL DOMAIN-CONTAINING PROTEIN-RELATED"/>
    <property type="match status" value="1"/>
</dbReference>
<dbReference type="EMBL" id="HBIZ01030491">
    <property type="protein sequence ID" value="CAE0766813.1"/>
    <property type="molecule type" value="Transcribed_RNA"/>
</dbReference>
<dbReference type="Gene3D" id="1.10.287.110">
    <property type="entry name" value="DnaJ domain"/>
    <property type="match status" value="1"/>
</dbReference>
<dbReference type="SUPFAM" id="SSF46565">
    <property type="entry name" value="Chaperone J-domain"/>
    <property type="match status" value="1"/>
</dbReference>
<dbReference type="Pfam" id="PF00226">
    <property type="entry name" value="DnaJ"/>
    <property type="match status" value="1"/>
</dbReference>
<dbReference type="PROSITE" id="PS00636">
    <property type="entry name" value="DNAJ_1"/>
    <property type="match status" value="1"/>
</dbReference>
<reference evidence="3" key="1">
    <citation type="submission" date="2021-01" db="EMBL/GenBank/DDBJ databases">
        <authorList>
            <person name="Corre E."/>
            <person name="Pelletier E."/>
            <person name="Niang G."/>
            <person name="Scheremetjew M."/>
            <person name="Finn R."/>
            <person name="Kale V."/>
            <person name="Holt S."/>
            <person name="Cochrane G."/>
            <person name="Meng A."/>
            <person name="Brown T."/>
            <person name="Cohen L."/>
        </authorList>
    </citation>
    <scope>NUCLEOTIDE SEQUENCE</scope>
    <source>
        <strain evidence="3">CCMP645</strain>
    </source>
</reference>
<name>A0A7S4BIA1_CHRCT</name>
<evidence type="ECO:0000256" key="1">
    <source>
        <dbReference type="SAM" id="MobiDB-lite"/>
    </source>
</evidence>
<organism evidence="3">
    <name type="scientific">Chrysotila carterae</name>
    <name type="common">Marine alga</name>
    <name type="synonym">Syracosphaera carterae</name>
    <dbReference type="NCBI Taxonomy" id="13221"/>
    <lineage>
        <taxon>Eukaryota</taxon>
        <taxon>Haptista</taxon>
        <taxon>Haptophyta</taxon>
        <taxon>Prymnesiophyceae</taxon>
        <taxon>Isochrysidales</taxon>
        <taxon>Isochrysidaceae</taxon>
        <taxon>Chrysotila</taxon>
    </lineage>
</organism>
<proteinExistence type="predicted"/>
<gene>
    <name evidence="3" type="ORF">PCAR00345_LOCUS19425</name>
</gene>
<evidence type="ECO:0000313" key="3">
    <source>
        <dbReference type="EMBL" id="CAE0766813.1"/>
    </source>
</evidence>
<feature type="compositionally biased region" description="Polar residues" evidence="1">
    <location>
        <begin position="149"/>
        <end position="159"/>
    </location>
</feature>
<dbReference type="InterPro" id="IPR018253">
    <property type="entry name" value="DnaJ_domain_CS"/>
</dbReference>
<dbReference type="Pfam" id="PF14308">
    <property type="entry name" value="DnaJ-X"/>
    <property type="match status" value="1"/>
</dbReference>
<feature type="domain" description="J" evidence="2">
    <location>
        <begin position="173"/>
        <end position="238"/>
    </location>
</feature>
<dbReference type="AlphaFoldDB" id="A0A7S4BIA1"/>
<dbReference type="PANTHER" id="PTHR44094">
    <property type="entry name" value="DNAJ HEAT SHOCK N-TERMINAL DOMAIN-CONTAINING PROTEIN"/>
    <property type="match status" value="1"/>
</dbReference>
<evidence type="ECO:0000259" key="2">
    <source>
        <dbReference type="PROSITE" id="PS50076"/>
    </source>
</evidence>
<dbReference type="InterPro" id="IPR001623">
    <property type="entry name" value="DnaJ_domain"/>
</dbReference>
<accession>A0A7S4BIA1</accession>
<dbReference type="InterPro" id="IPR026894">
    <property type="entry name" value="DnaJ_X"/>
</dbReference>
<sequence length="532" mass="57759">MPAPPSAPLLSQSPFAFLLSEAFPFAELSIFSLRRPRNLLAGTSSALKSMVKGVAFGTYRLFADPIAGANQSGFPGFCQGLASGLAAAVSLPVAGAAVGCVQVGRGLINSAEAVIESSAGKDWDPETRSWYAYSLVEDAEKVRHLDEFASSSREGSSQEGARHASRRPPKESTYYERLGVAHTASTDEIKKAYYKRALRLHPDKNANDEAAKEQFQQISEAYQVLADDKLREKYDTHGQASLEQVNLMDAGVFFTMLFGSDRFEPYTGTLALAAAASMEGQISIRRMQVRQTKREVQCALAMAERVATFVRGDKEQFVSTMATEAADLASVSFGDCLLLVVAEVYKGTAAEYLGYKRSLLGVDGHVAALKSKKLSFDNHTAAAGAGFRAVGAAVRTYKLVRELKQRDDGGATETDPLSGLSANALQATQESLPLFLEAMWHVSVVDVERTLEAAMYKARARARFLSRWLARLLARSTALPPPPLFPLPPLIPPPLLLPLPLTLFKSLSHAFQHTLSRSQTLFHALKLPLSRS</sequence>